<dbReference type="RefSeq" id="WP_377304134.1">
    <property type="nucleotide sequence ID" value="NZ_CP180191.1"/>
</dbReference>
<keyword evidence="2" id="KW-1185">Reference proteome</keyword>
<evidence type="ECO:0000313" key="1">
    <source>
        <dbReference type="EMBL" id="MFC3148319.1"/>
    </source>
</evidence>
<dbReference type="Gene3D" id="3.40.33.10">
    <property type="entry name" value="CAP"/>
    <property type="match status" value="1"/>
</dbReference>
<accession>A0ABV7H329</accession>
<dbReference type="InterPro" id="IPR035940">
    <property type="entry name" value="CAP_sf"/>
</dbReference>
<gene>
    <name evidence="1" type="ORF">ACFOEN_11765</name>
</gene>
<name>A0ABV7H329_9BURK</name>
<organism evidence="1 2">
    <name type="scientific">Piscinibacterium candidicorallinum</name>
    <dbReference type="NCBI Taxonomy" id="1793872"/>
    <lineage>
        <taxon>Bacteria</taxon>
        <taxon>Pseudomonadati</taxon>
        <taxon>Pseudomonadota</taxon>
        <taxon>Betaproteobacteria</taxon>
        <taxon>Burkholderiales</taxon>
        <taxon>Piscinibacterium</taxon>
    </lineage>
</organism>
<dbReference type="Proteomes" id="UP001595556">
    <property type="component" value="Unassembled WGS sequence"/>
</dbReference>
<proteinExistence type="predicted"/>
<protein>
    <submittedName>
        <fullName evidence="1">CAP domain-containing protein</fullName>
    </submittedName>
</protein>
<dbReference type="EMBL" id="JBHRTI010000004">
    <property type="protein sequence ID" value="MFC3148319.1"/>
    <property type="molecule type" value="Genomic_DNA"/>
</dbReference>
<comment type="caution">
    <text evidence="1">The sequence shown here is derived from an EMBL/GenBank/DDBJ whole genome shotgun (WGS) entry which is preliminary data.</text>
</comment>
<sequence length="267" mass="29351">MLWINDNRQRCGFGQLAQNPALDQASQDHANYLLTNFVTTHQQDPTRQGFTGVWPWDRAQFRSYGSTYVTENVVGDGSVNLSPNTEGYSQGLGAASYHALSTFGPWLDVGIAVSGVSQNSRWGVQMFGSRSSTSQLLAGDALATFPCEGTVLERPNHSVETPSPFAGTGRQDFSFGHPLIAMVRMGQTLVVDSWTLTRQGDSTPLANWRILTAANDPNRLLRPHQAVLIPDQPMVRGATYVVRIRGTNNGQAFDRTYTFSQDPNGRR</sequence>
<evidence type="ECO:0000313" key="2">
    <source>
        <dbReference type="Proteomes" id="UP001595556"/>
    </source>
</evidence>
<reference evidence="2" key="1">
    <citation type="journal article" date="2019" name="Int. J. Syst. Evol. Microbiol.">
        <title>The Global Catalogue of Microorganisms (GCM) 10K type strain sequencing project: providing services to taxonomists for standard genome sequencing and annotation.</title>
        <authorList>
            <consortium name="The Broad Institute Genomics Platform"/>
            <consortium name="The Broad Institute Genome Sequencing Center for Infectious Disease"/>
            <person name="Wu L."/>
            <person name="Ma J."/>
        </authorList>
    </citation>
    <scope>NUCLEOTIDE SEQUENCE [LARGE SCALE GENOMIC DNA]</scope>
    <source>
        <strain evidence="2">KCTC 52168</strain>
    </source>
</reference>